<dbReference type="InterPro" id="IPR017039">
    <property type="entry name" value="Virul_fac_BrkB"/>
</dbReference>
<accession>A0A917Y0P5</accession>
<sequence length="283" mass="30795">MGKIKGFGKELLQKLKEDNITFLAAALAYYFLLAIFPLLIVGFAIIPYFNISADDALGFFSTVLPGEIASLFEENIVSLVETPRGGLLTVGIIGALWSASGGINAFIKSSNEAFHVEETRSFITVHLISLGLTIGLIISVIVAILLPVLGDVILRLVGSVIGLTTGMGVLLHILRWLISIIVLTTFIMLLYRFAPNKKISFKHIIPGALVASLLWQIISFGFSIYVSNFGNYSATYGTLGGVIILMTWFFLTGLILMLGASITVIYHRYKTHNATELHKAANI</sequence>
<feature type="transmembrane region" description="Helical" evidence="6">
    <location>
        <begin position="127"/>
        <end position="149"/>
    </location>
</feature>
<evidence type="ECO:0000256" key="5">
    <source>
        <dbReference type="ARBA" id="ARBA00023136"/>
    </source>
</evidence>
<proteinExistence type="predicted"/>
<evidence type="ECO:0000256" key="1">
    <source>
        <dbReference type="ARBA" id="ARBA00004651"/>
    </source>
</evidence>
<dbReference type="GO" id="GO:0005886">
    <property type="term" value="C:plasma membrane"/>
    <property type="evidence" value="ECO:0007669"/>
    <property type="project" value="UniProtKB-SubCell"/>
</dbReference>
<feature type="transmembrane region" description="Helical" evidence="6">
    <location>
        <begin position="87"/>
        <end position="107"/>
    </location>
</feature>
<dbReference type="AlphaFoldDB" id="A0A917Y0P5"/>
<dbReference type="PANTHER" id="PTHR30213">
    <property type="entry name" value="INNER MEMBRANE PROTEIN YHJD"/>
    <property type="match status" value="1"/>
</dbReference>
<keyword evidence="5 6" id="KW-0472">Membrane</keyword>
<keyword evidence="2" id="KW-1003">Cell membrane</keyword>
<dbReference type="EMBL" id="BMOS01000022">
    <property type="protein sequence ID" value="GGN62179.1"/>
    <property type="molecule type" value="Genomic_DNA"/>
</dbReference>
<protein>
    <submittedName>
        <fullName evidence="7">Ribonuclease-like protein YfkH</fullName>
    </submittedName>
</protein>
<feature type="transmembrane region" description="Helical" evidence="6">
    <location>
        <begin position="203"/>
        <end position="226"/>
    </location>
</feature>
<gene>
    <name evidence="7" type="primary">yfkH</name>
    <name evidence="7" type="ORF">GCM10007971_27900</name>
</gene>
<dbReference type="Proteomes" id="UP000624041">
    <property type="component" value="Unassembled WGS sequence"/>
</dbReference>
<evidence type="ECO:0000313" key="8">
    <source>
        <dbReference type="Proteomes" id="UP000624041"/>
    </source>
</evidence>
<evidence type="ECO:0000256" key="6">
    <source>
        <dbReference type="SAM" id="Phobius"/>
    </source>
</evidence>
<comment type="caution">
    <text evidence="7">The sequence shown here is derived from an EMBL/GenBank/DDBJ whole genome shotgun (WGS) entry which is preliminary data.</text>
</comment>
<dbReference type="RefSeq" id="WP_188858322.1">
    <property type="nucleotide sequence ID" value="NZ_BMOS01000022.1"/>
</dbReference>
<feature type="transmembrane region" description="Helical" evidence="6">
    <location>
        <begin position="20"/>
        <end position="49"/>
    </location>
</feature>
<evidence type="ECO:0000256" key="3">
    <source>
        <dbReference type="ARBA" id="ARBA00022692"/>
    </source>
</evidence>
<reference evidence="7" key="1">
    <citation type="journal article" date="2014" name="Int. J. Syst. Evol. Microbiol.">
        <title>Complete genome sequence of Corynebacterium casei LMG S-19264T (=DSM 44701T), isolated from a smear-ripened cheese.</title>
        <authorList>
            <consortium name="US DOE Joint Genome Institute (JGI-PGF)"/>
            <person name="Walter F."/>
            <person name="Albersmeier A."/>
            <person name="Kalinowski J."/>
            <person name="Ruckert C."/>
        </authorList>
    </citation>
    <scope>NUCLEOTIDE SEQUENCE</scope>
    <source>
        <strain evidence="7">JCM 17251</strain>
    </source>
</reference>
<feature type="transmembrane region" description="Helical" evidence="6">
    <location>
        <begin position="169"/>
        <end position="191"/>
    </location>
</feature>
<name>A0A917Y0P5_9BACI</name>
<dbReference type="PANTHER" id="PTHR30213:SF0">
    <property type="entry name" value="UPF0761 MEMBRANE PROTEIN YIHY"/>
    <property type="match status" value="1"/>
</dbReference>
<keyword evidence="3 6" id="KW-0812">Transmembrane</keyword>
<comment type="subcellular location">
    <subcellularLocation>
        <location evidence="1">Cell membrane</location>
        <topology evidence="1">Multi-pass membrane protein</topology>
    </subcellularLocation>
</comment>
<evidence type="ECO:0000256" key="2">
    <source>
        <dbReference type="ARBA" id="ARBA00022475"/>
    </source>
</evidence>
<dbReference type="Pfam" id="PF03631">
    <property type="entry name" value="Virul_fac_BrkB"/>
    <property type="match status" value="1"/>
</dbReference>
<dbReference type="NCBIfam" id="TIGR00765">
    <property type="entry name" value="yihY_not_rbn"/>
    <property type="match status" value="1"/>
</dbReference>
<organism evidence="7 8">
    <name type="scientific">Oceanobacillus indicireducens</name>
    <dbReference type="NCBI Taxonomy" id="1004261"/>
    <lineage>
        <taxon>Bacteria</taxon>
        <taxon>Bacillati</taxon>
        <taxon>Bacillota</taxon>
        <taxon>Bacilli</taxon>
        <taxon>Bacillales</taxon>
        <taxon>Bacillaceae</taxon>
        <taxon>Oceanobacillus</taxon>
    </lineage>
</organism>
<reference evidence="7" key="2">
    <citation type="submission" date="2020-09" db="EMBL/GenBank/DDBJ databases">
        <authorList>
            <person name="Sun Q."/>
            <person name="Ohkuma M."/>
        </authorList>
    </citation>
    <scope>NUCLEOTIDE SEQUENCE</scope>
    <source>
        <strain evidence="7">JCM 17251</strain>
    </source>
</reference>
<keyword evidence="8" id="KW-1185">Reference proteome</keyword>
<evidence type="ECO:0000256" key="4">
    <source>
        <dbReference type="ARBA" id="ARBA00022989"/>
    </source>
</evidence>
<feature type="transmembrane region" description="Helical" evidence="6">
    <location>
        <begin position="238"/>
        <end position="266"/>
    </location>
</feature>
<dbReference type="PIRSF" id="PIRSF035875">
    <property type="entry name" value="RNase_BN"/>
    <property type="match status" value="1"/>
</dbReference>
<evidence type="ECO:0000313" key="7">
    <source>
        <dbReference type="EMBL" id="GGN62179.1"/>
    </source>
</evidence>
<keyword evidence="4 6" id="KW-1133">Transmembrane helix</keyword>